<keyword evidence="1" id="KW-0535">Nitrogen fixation</keyword>
<name>A0A1H4GQ58_9GAMM</name>
<dbReference type="AlphaFoldDB" id="A0A1H4GQ58"/>
<dbReference type="OrthoDB" id="280278at2"/>
<dbReference type="InterPro" id="IPR036105">
    <property type="entry name" value="DiNase_FeMo-co_biosyn_sf"/>
</dbReference>
<dbReference type="InterPro" id="IPR051840">
    <property type="entry name" value="NifX/NifY_domain"/>
</dbReference>
<dbReference type="PANTHER" id="PTHR33937">
    <property type="entry name" value="IRON-MOLYBDENUM PROTEIN-RELATED-RELATED"/>
    <property type="match status" value="1"/>
</dbReference>
<proteinExistence type="predicted"/>
<sequence>MTETRQLAVATKDGISINEHFGHAKQFWIYAATADTCTLLEKREVEHYCLGNHSSKTAMAKILETIKDCEAVFVAKIGDGPIEKLAAIGVQAVADYAYEAIEDSLFDYLRKPAGVVS</sequence>
<dbReference type="InterPro" id="IPR003731">
    <property type="entry name" value="Di-Nase_FeMo-co_biosynth"/>
</dbReference>
<evidence type="ECO:0000313" key="3">
    <source>
        <dbReference type="EMBL" id="SEB11789.1"/>
    </source>
</evidence>
<evidence type="ECO:0000256" key="1">
    <source>
        <dbReference type="ARBA" id="ARBA00023231"/>
    </source>
</evidence>
<dbReference type="CDD" id="cd00852">
    <property type="entry name" value="NifB"/>
    <property type="match status" value="1"/>
</dbReference>
<evidence type="ECO:0000313" key="4">
    <source>
        <dbReference type="Proteomes" id="UP000199397"/>
    </source>
</evidence>
<dbReference type="PANTHER" id="PTHR33937:SF2">
    <property type="entry name" value="DINITROGENASE IRON-MOLYBDENUM COFACTOR BIOSYNTHESIS DOMAIN-CONTAINING PROTEIN"/>
    <property type="match status" value="1"/>
</dbReference>
<protein>
    <submittedName>
        <fullName evidence="3">Dinitrogenase iron-molybdenum cofactor</fullName>
    </submittedName>
</protein>
<evidence type="ECO:0000259" key="2">
    <source>
        <dbReference type="Pfam" id="PF02579"/>
    </source>
</evidence>
<keyword evidence="4" id="KW-1185">Reference proteome</keyword>
<dbReference type="EMBL" id="FNQP01000038">
    <property type="protein sequence ID" value="SEB11789.1"/>
    <property type="molecule type" value="Genomic_DNA"/>
</dbReference>
<accession>A0A1H4GQ58</accession>
<dbReference type="Pfam" id="PF02579">
    <property type="entry name" value="Nitro_FeMo-Co"/>
    <property type="match status" value="1"/>
</dbReference>
<organism evidence="3 4">
    <name type="scientific">Thiothrix caldifontis</name>
    <dbReference type="NCBI Taxonomy" id="525918"/>
    <lineage>
        <taxon>Bacteria</taxon>
        <taxon>Pseudomonadati</taxon>
        <taxon>Pseudomonadota</taxon>
        <taxon>Gammaproteobacteria</taxon>
        <taxon>Thiotrichales</taxon>
        <taxon>Thiotrichaceae</taxon>
        <taxon>Thiothrix</taxon>
    </lineage>
</organism>
<reference evidence="3 4" key="1">
    <citation type="submission" date="2016-10" db="EMBL/GenBank/DDBJ databases">
        <authorList>
            <person name="de Groot N.N."/>
        </authorList>
    </citation>
    <scope>NUCLEOTIDE SEQUENCE [LARGE SCALE GENOMIC DNA]</scope>
    <source>
        <strain evidence="3 4">DSM 21228</strain>
    </source>
</reference>
<feature type="domain" description="Dinitrogenase iron-molybdenum cofactor biosynthesis" evidence="2">
    <location>
        <begin position="14"/>
        <end position="108"/>
    </location>
</feature>
<dbReference type="RefSeq" id="WP_093070942.1">
    <property type="nucleotide sequence ID" value="NZ_FNQP01000038.1"/>
</dbReference>
<dbReference type="Gene3D" id="3.30.420.130">
    <property type="entry name" value="Dinitrogenase iron-molybdenum cofactor biosynthesis domain"/>
    <property type="match status" value="1"/>
</dbReference>
<gene>
    <name evidence="3" type="ORF">SAMN05660964_03642</name>
</gene>
<dbReference type="Proteomes" id="UP000199397">
    <property type="component" value="Unassembled WGS sequence"/>
</dbReference>
<dbReference type="InterPro" id="IPR034165">
    <property type="entry name" value="NifB_C"/>
</dbReference>
<dbReference type="STRING" id="525918.SAMN05660964_03642"/>
<dbReference type="SUPFAM" id="SSF53146">
    <property type="entry name" value="Nitrogenase accessory factor-like"/>
    <property type="match status" value="1"/>
</dbReference>